<evidence type="ECO:0000313" key="4">
    <source>
        <dbReference type="Proteomes" id="UP000245535"/>
    </source>
</evidence>
<dbReference type="Gene3D" id="3.30.830.10">
    <property type="entry name" value="Metalloenzyme, LuxS/M16 peptidase-like"/>
    <property type="match status" value="2"/>
</dbReference>
<reference evidence="3 4" key="1">
    <citation type="submission" date="2018-03" db="EMBL/GenBank/DDBJ databases">
        <title>Genomic Encyclopedia of Archaeal and Bacterial Type Strains, Phase II (KMG-II): from individual species to whole genera.</title>
        <authorList>
            <person name="Goeker M."/>
        </authorList>
    </citation>
    <scope>NUCLEOTIDE SEQUENCE [LARGE SCALE GENOMIC DNA]</scope>
    <source>
        <strain evidence="3 4">DSM 28229</strain>
    </source>
</reference>
<keyword evidence="4" id="KW-1185">Reference proteome</keyword>
<comment type="caution">
    <text evidence="3">The sequence shown here is derived from an EMBL/GenBank/DDBJ whole genome shotgun (WGS) entry which is preliminary data.</text>
</comment>
<feature type="domain" description="Peptidase M16 N-terminal" evidence="1">
    <location>
        <begin position="37"/>
        <end position="138"/>
    </location>
</feature>
<dbReference type="Proteomes" id="UP000245535">
    <property type="component" value="Unassembled WGS sequence"/>
</dbReference>
<dbReference type="PANTHER" id="PTHR11851">
    <property type="entry name" value="METALLOPROTEASE"/>
    <property type="match status" value="1"/>
</dbReference>
<dbReference type="Pfam" id="PF05193">
    <property type="entry name" value="Peptidase_M16_C"/>
    <property type="match status" value="1"/>
</dbReference>
<dbReference type="InterPro" id="IPR050361">
    <property type="entry name" value="MPP/UQCRC_Complex"/>
</dbReference>
<dbReference type="AlphaFoldDB" id="A0A315ZCR1"/>
<sequence>MALNRAIAPEAFPISDFEIQKAEKITLDNGVPVYFINAGNQSIASMHLLFRAGRAYEKYQGDAHFCAKLLMEGTSEKSSAELAEAFEQIGASVYTSASFQSLIIELHCLNRFIKESTALVSSMLADATFPEEEFQHISEVSIQGHRINLEKNSYLAGQKFREKLFGEGHPMAYELSEEFINNYQLSYAVNHYNEQVKGSAFEIFLAGKVDEKILEDLNSTLGQIKIEKALPAEPEVSFDALVGSKEYIEKEEAVQTSIRIGKRLFDIKHEDKVPFEVANEILGGYFGSRLMRNIREEKGLTYGIHSSCSFPKKTGYWTIGADVKKDDRELALQEIYKEIQILCDEKVDEGELELVKNYIAGEYIKSINTPVSLMEYAKLKHFHHLTDQHLDQYISEIHAVTADDVQRMAQKYWSDGMVEILVG</sequence>
<dbReference type="PANTHER" id="PTHR11851:SF224">
    <property type="entry name" value="PROCESSING PROTEASE"/>
    <property type="match status" value="1"/>
</dbReference>
<organism evidence="3 4">
    <name type="scientific">Sediminitomix flava</name>
    <dbReference type="NCBI Taxonomy" id="379075"/>
    <lineage>
        <taxon>Bacteria</taxon>
        <taxon>Pseudomonadati</taxon>
        <taxon>Bacteroidota</taxon>
        <taxon>Cytophagia</taxon>
        <taxon>Cytophagales</taxon>
        <taxon>Flammeovirgaceae</taxon>
        <taxon>Sediminitomix</taxon>
    </lineage>
</organism>
<feature type="domain" description="Peptidase M16 C-terminal" evidence="2">
    <location>
        <begin position="192"/>
        <end position="357"/>
    </location>
</feature>
<dbReference type="EMBL" id="QGDO01000002">
    <property type="protein sequence ID" value="PWJ43366.1"/>
    <property type="molecule type" value="Genomic_DNA"/>
</dbReference>
<dbReference type="GO" id="GO:0046872">
    <property type="term" value="F:metal ion binding"/>
    <property type="evidence" value="ECO:0007669"/>
    <property type="project" value="InterPro"/>
</dbReference>
<accession>A0A315ZCR1</accession>
<evidence type="ECO:0000259" key="2">
    <source>
        <dbReference type="Pfam" id="PF05193"/>
    </source>
</evidence>
<dbReference type="RefSeq" id="WP_109617852.1">
    <property type="nucleotide sequence ID" value="NZ_QGDO01000002.1"/>
</dbReference>
<evidence type="ECO:0000259" key="1">
    <source>
        <dbReference type="Pfam" id="PF00675"/>
    </source>
</evidence>
<gene>
    <name evidence="3" type="ORF">BC781_102923</name>
</gene>
<dbReference type="Pfam" id="PF00675">
    <property type="entry name" value="Peptidase_M16"/>
    <property type="match status" value="1"/>
</dbReference>
<dbReference type="InterPro" id="IPR011249">
    <property type="entry name" value="Metalloenz_LuxS/M16"/>
</dbReference>
<dbReference type="SUPFAM" id="SSF63411">
    <property type="entry name" value="LuxS/MPP-like metallohydrolase"/>
    <property type="match status" value="2"/>
</dbReference>
<evidence type="ECO:0000313" key="3">
    <source>
        <dbReference type="EMBL" id="PWJ43366.1"/>
    </source>
</evidence>
<dbReference type="InterPro" id="IPR011765">
    <property type="entry name" value="Pept_M16_N"/>
</dbReference>
<name>A0A315ZCR1_SEDFL</name>
<dbReference type="OrthoDB" id="9811314at2"/>
<protein>
    <submittedName>
        <fullName evidence="3">Putative Zn-dependent peptidase</fullName>
    </submittedName>
</protein>
<dbReference type="InterPro" id="IPR007863">
    <property type="entry name" value="Peptidase_M16_C"/>
</dbReference>
<proteinExistence type="predicted"/>